<evidence type="ECO:0000256" key="1">
    <source>
        <dbReference type="ARBA" id="ARBA00011073"/>
    </source>
</evidence>
<dbReference type="InterPro" id="IPR000209">
    <property type="entry name" value="Peptidase_S8/S53_dom"/>
</dbReference>
<evidence type="ECO:0000259" key="8">
    <source>
        <dbReference type="Pfam" id="PF00082"/>
    </source>
</evidence>
<dbReference type="InterPro" id="IPR036852">
    <property type="entry name" value="Peptidase_S8/S53_dom_sf"/>
</dbReference>
<evidence type="ECO:0000313" key="10">
    <source>
        <dbReference type="Proteomes" id="UP001265746"/>
    </source>
</evidence>
<gene>
    <name evidence="9" type="ORF">N8I77_001392</name>
</gene>
<keyword evidence="10" id="KW-1185">Reference proteome</keyword>
<evidence type="ECO:0000256" key="7">
    <source>
        <dbReference type="SAM" id="SignalP"/>
    </source>
</evidence>
<dbReference type="PROSITE" id="PS51892">
    <property type="entry name" value="SUBTILASE"/>
    <property type="match status" value="1"/>
</dbReference>
<feature type="compositionally biased region" description="Basic and acidic residues" evidence="6">
    <location>
        <begin position="460"/>
        <end position="478"/>
    </location>
</feature>
<comment type="similarity">
    <text evidence="1 5">Belongs to the peptidase S8 family.</text>
</comment>
<sequence length="478" mass="51960">MSVHFILLGLCAYLLHVGALPNVRDDRHSWPAPVSENNITNSRAIITDHSAFDYLTLLSASYDVNNPNPVDQGYVHDNSDGMGTTIFVLDSGFNLERFPEEQCLDQRRIDTALVPRFVRLQPLTDDQVRDGYSFPPDNMDDTALVTPDKKYHGHGTMVAIFAAGCKTGVARKANLFLIKISETVLKNGDPVQSIMSPQAQILALKRVVAEVRASLNGGAHPPGKAVVVMCSGNWLLDQMRRELGTKADIIMSTFEDTLKQLDQLGVTVLISAGNAGTYQDPTKPDDPPPFADQVFPKNFATANSPMLMVGATNKKGQLSSFTSPGRGDNPISLYAQGQDVSSYDLTKPGPQLWSGTSYSTPIVGGLAAYALGLPSNWRLCPYNPSPAASEDSVAMCLKKYLIRTAFQRVATDNLLADDPSKYKYPIPASILVAHNAASAPQATQTSKGEPFGDPTPCWSDETRNECKMARADRNPPRE</sequence>
<dbReference type="Pfam" id="PF00082">
    <property type="entry name" value="Peptidase_S8"/>
    <property type="match status" value="1"/>
</dbReference>
<protein>
    <recommendedName>
        <fullName evidence="8">Peptidase S8/S53 domain-containing protein</fullName>
    </recommendedName>
</protein>
<evidence type="ECO:0000256" key="3">
    <source>
        <dbReference type="ARBA" id="ARBA00022801"/>
    </source>
</evidence>
<feature type="signal peptide" evidence="7">
    <location>
        <begin position="1"/>
        <end position="19"/>
    </location>
</feature>
<feature type="region of interest" description="Disordered" evidence="6">
    <location>
        <begin position="437"/>
        <end position="478"/>
    </location>
</feature>
<accession>A0AAD9WA44</accession>
<evidence type="ECO:0000256" key="4">
    <source>
        <dbReference type="ARBA" id="ARBA00022825"/>
    </source>
</evidence>
<dbReference type="GO" id="GO:0004252">
    <property type="term" value="F:serine-type endopeptidase activity"/>
    <property type="evidence" value="ECO:0007669"/>
    <property type="project" value="UniProtKB-UniRule"/>
</dbReference>
<dbReference type="SUPFAM" id="SSF52743">
    <property type="entry name" value="Subtilisin-like"/>
    <property type="match status" value="1"/>
</dbReference>
<comment type="caution">
    <text evidence="9">The sequence shown here is derived from an EMBL/GenBank/DDBJ whole genome shotgun (WGS) entry which is preliminary data.</text>
</comment>
<dbReference type="InterPro" id="IPR015500">
    <property type="entry name" value="Peptidase_S8_subtilisin-rel"/>
</dbReference>
<evidence type="ECO:0000313" key="9">
    <source>
        <dbReference type="EMBL" id="KAK2614581.1"/>
    </source>
</evidence>
<dbReference type="PRINTS" id="PR00723">
    <property type="entry name" value="SUBTILISIN"/>
</dbReference>
<evidence type="ECO:0000256" key="2">
    <source>
        <dbReference type="ARBA" id="ARBA00022670"/>
    </source>
</evidence>
<dbReference type="EMBL" id="JAUJFL010000001">
    <property type="protein sequence ID" value="KAK2614581.1"/>
    <property type="molecule type" value="Genomic_DNA"/>
</dbReference>
<dbReference type="PANTHER" id="PTHR43806">
    <property type="entry name" value="PEPTIDASE S8"/>
    <property type="match status" value="1"/>
</dbReference>
<reference evidence="9" key="1">
    <citation type="submission" date="2023-06" db="EMBL/GenBank/DDBJ databases">
        <authorList>
            <person name="Noh H."/>
        </authorList>
    </citation>
    <scope>NUCLEOTIDE SEQUENCE</scope>
    <source>
        <strain evidence="9">DUCC20226</strain>
    </source>
</reference>
<keyword evidence="2 5" id="KW-0645">Protease</keyword>
<evidence type="ECO:0000256" key="5">
    <source>
        <dbReference type="PROSITE-ProRule" id="PRU01240"/>
    </source>
</evidence>
<dbReference type="Gene3D" id="3.40.50.200">
    <property type="entry name" value="Peptidase S8/S53 domain"/>
    <property type="match status" value="1"/>
</dbReference>
<proteinExistence type="inferred from homology"/>
<dbReference type="AlphaFoldDB" id="A0AAD9WA44"/>
<feature type="active site" description="Charge relay system" evidence="5">
    <location>
        <position position="154"/>
    </location>
</feature>
<dbReference type="Proteomes" id="UP001265746">
    <property type="component" value="Unassembled WGS sequence"/>
</dbReference>
<feature type="active site" description="Charge relay system" evidence="5">
    <location>
        <position position="90"/>
    </location>
</feature>
<name>A0AAD9WA44_PHOAM</name>
<feature type="chain" id="PRO_5042228566" description="Peptidase S8/S53 domain-containing protein" evidence="7">
    <location>
        <begin position="20"/>
        <end position="478"/>
    </location>
</feature>
<feature type="active site" description="Charge relay system" evidence="5">
    <location>
        <position position="357"/>
    </location>
</feature>
<feature type="compositionally biased region" description="Polar residues" evidence="6">
    <location>
        <begin position="438"/>
        <end position="447"/>
    </location>
</feature>
<organism evidence="9 10">
    <name type="scientific">Phomopsis amygdali</name>
    <name type="common">Fusicoccum amygdali</name>
    <dbReference type="NCBI Taxonomy" id="1214568"/>
    <lineage>
        <taxon>Eukaryota</taxon>
        <taxon>Fungi</taxon>
        <taxon>Dikarya</taxon>
        <taxon>Ascomycota</taxon>
        <taxon>Pezizomycotina</taxon>
        <taxon>Sordariomycetes</taxon>
        <taxon>Sordariomycetidae</taxon>
        <taxon>Diaporthales</taxon>
        <taxon>Diaporthaceae</taxon>
        <taxon>Diaporthe</taxon>
    </lineage>
</organism>
<keyword evidence="4 5" id="KW-0720">Serine protease</keyword>
<dbReference type="GO" id="GO:0006508">
    <property type="term" value="P:proteolysis"/>
    <property type="evidence" value="ECO:0007669"/>
    <property type="project" value="UniProtKB-KW"/>
</dbReference>
<keyword evidence="3 5" id="KW-0378">Hydrolase</keyword>
<feature type="domain" description="Peptidase S8/S53" evidence="8">
    <location>
        <begin position="82"/>
        <end position="411"/>
    </location>
</feature>
<keyword evidence="7" id="KW-0732">Signal</keyword>
<evidence type="ECO:0000256" key="6">
    <source>
        <dbReference type="SAM" id="MobiDB-lite"/>
    </source>
</evidence>
<dbReference type="PANTHER" id="PTHR43806:SF11">
    <property type="entry name" value="CEREVISIN-RELATED"/>
    <property type="match status" value="1"/>
</dbReference>
<dbReference type="InterPro" id="IPR050131">
    <property type="entry name" value="Peptidase_S8_subtilisin-like"/>
</dbReference>